<protein>
    <submittedName>
        <fullName evidence="2">Uncharacterized protein</fullName>
    </submittedName>
</protein>
<evidence type="ECO:0000313" key="2">
    <source>
        <dbReference type="EMBL" id="KKL05929.1"/>
    </source>
</evidence>
<proteinExistence type="predicted"/>
<organism evidence="2">
    <name type="scientific">marine sediment metagenome</name>
    <dbReference type="NCBI Taxonomy" id="412755"/>
    <lineage>
        <taxon>unclassified sequences</taxon>
        <taxon>metagenomes</taxon>
        <taxon>ecological metagenomes</taxon>
    </lineage>
</organism>
<evidence type="ECO:0000256" key="1">
    <source>
        <dbReference type="SAM" id="Phobius"/>
    </source>
</evidence>
<keyword evidence="1" id="KW-1133">Transmembrane helix</keyword>
<sequence>MYYIIVNRDEPKQGEAEMKKIREWTKVIAIAIVGVALIAVLGKLSGTLIANTIIESKQNRVISIEITF</sequence>
<name>A0A0F9A8N2_9ZZZZ</name>
<accession>A0A0F9A8N2</accession>
<gene>
    <name evidence="2" type="ORF">LCGC14_2601130</name>
</gene>
<keyword evidence="1" id="KW-0472">Membrane</keyword>
<comment type="caution">
    <text evidence="2">The sequence shown here is derived from an EMBL/GenBank/DDBJ whole genome shotgun (WGS) entry which is preliminary data.</text>
</comment>
<reference evidence="2" key="1">
    <citation type="journal article" date="2015" name="Nature">
        <title>Complex archaea that bridge the gap between prokaryotes and eukaryotes.</title>
        <authorList>
            <person name="Spang A."/>
            <person name="Saw J.H."/>
            <person name="Jorgensen S.L."/>
            <person name="Zaremba-Niedzwiedzka K."/>
            <person name="Martijn J."/>
            <person name="Lind A.E."/>
            <person name="van Eijk R."/>
            <person name="Schleper C."/>
            <person name="Guy L."/>
            <person name="Ettema T.J."/>
        </authorList>
    </citation>
    <scope>NUCLEOTIDE SEQUENCE</scope>
</reference>
<dbReference type="EMBL" id="LAZR01043921">
    <property type="protein sequence ID" value="KKL05929.1"/>
    <property type="molecule type" value="Genomic_DNA"/>
</dbReference>
<feature type="transmembrane region" description="Helical" evidence="1">
    <location>
        <begin position="27"/>
        <end position="50"/>
    </location>
</feature>
<dbReference type="AlphaFoldDB" id="A0A0F9A8N2"/>
<keyword evidence="1" id="KW-0812">Transmembrane</keyword>